<dbReference type="AlphaFoldDB" id="A0AAV3B9E6"/>
<comment type="caution">
    <text evidence="1">The sequence shown here is derived from an EMBL/GenBank/DDBJ whole genome shotgun (WGS) entry which is preliminary data.</text>
</comment>
<sequence>MVGAEVLSEAIQSSPNDLELGVGRYHAWEDEIRARNYGSRVLAIYRNLRDL</sequence>
<evidence type="ECO:0000313" key="2">
    <source>
        <dbReference type="Proteomes" id="UP000004430"/>
    </source>
</evidence>
<dbReference type="Proteomes" id="UP000004430">
    <property type="component" value="Unassembled WGS sequence"/>
</dbReference>
<proteinExistence type="predicted"/>
<evidence type="ECO:0000313" key="1">
    <source>
        <dbReference type="EMBL" id="EDR32582.1"/>
    </source>
</evidence>
<reference evidence="1 2" key="1">
    <citation type="submission" date="2008-01" db="EMBL/GenBank/DDBJ databases">
        <title>Yersinia pestis Strain IP275 project at JCVI/TIGR.</title>
        <authorList>
            <person name="Ravel J."/>
            <person name="Eppinger M."/>
            <person name="Fricke W.F."/>
            <person name="Rosovitz M."/>
            <person name="Lindler L.E."/>
            <person name="Bearden S."/>
            <person name="Shriefer M."/>
        </authorList>
    </citation>
    <scope>NUCLEOTIDE SEQUENCE [LARGE SCALE GENOMIC DNA]</scope>
    <source>
        <strain evidence="1 2">IP275</strain>
    </source>
</reference>
<reference evidence="1 2" key="2">
    <citation type="submission" date="2010-03" db="EMBL/GenBank/DDBJ databases">
        <authorList>
            <person name="Payne S.H."/>
            <person name="Sutton G.G."/>
        </authorList>
    </citation>
    <scope>NUCLEOTIDE SEQUENCE [LARGE SCALE GENOMIC DNA]</scope>
    <source>
        <strain evidence="1 2">IP275</strain>
    </source>
</reference>
<dbReference type="EMBL" id="AAOS02000011">
    <property type="protein sequence ID" value="EDR32582.1"/>
    <property type="molecule type" value="Genomic_DNA"/>
</dbReference>
<accession>A0AAV3B9E6</accession>
<name>A0AAV3B9E6_YERPE</name>
<organism evidence="1 2">
    <name type="scientific">Yersinia pestis biovar Orientalis str. IP275</name>
    <dbReference type="NCBI Taxonomy" id="373665"/>
    <lineage>
        <taxon>Bacteria</taxon>
        <taxon>Pseudomonadati</taxon>
        <taxon>Pseudomonadota</taxon>
        <taxon>Gammaproteobacteria</taxon>
        <taxon>Enterobacterales</taxon>
        <taxon>Yersiniaceae</taxon>
        <taxon>Yersinia</taxon>
    </lineage>
</organism>
<protein>
    <submittedName>
        <fullName evidence="1">Lytic transglycosylase, catalytic</fullName>
    </submittedName>
</protein>
<gene>
    <name evidence="1" type="ORF">YPIP275_2972</name>
</gene>